<evidence type="ECO:0000313" key="2">
    <source>
        <dbReference type="Proteomes" id="UP000087171"/>
    </source>
</evidence>
<feature type="domain" description="Retroviral polymerase SH3-like" evidence="1">
    <location>
        <begin position="47"/>
        <end position="99"/>
    </location>
</feature>
<dbReference type="OrthoDB" id="1716705at2759"/>
<keyword evidence="2" id="KW-1185">Reference proteome</keyword>
<dbReference type="Proteomes" id="UP000087171">
    <property type="component" value="Chromosome Ca2"/>
</dbReference>
<reference evidence="2" key="1">
    <citation type="journal article" date="2013" name="Nat. Biotechnol.">
        <title>Draft genome sequence of chickpea (Cicer arietinum) provides a resource for trait improvement.</title>
        <authorList>
            <person name="Varshney R.K."/>
            <person name="Song C."/>
            <person name="Saxena R.K."/>
            <person name="Azam S."/>
            <person name="Yu S."/>
            <person name="Sharpe A.G."/>
            <person name="Cannon S."/>
            <person name="Baek J."/>
            <person name="Rosen B.D."/>
            <person name="Tar'an B."/>
            <person name="Millan T."/>
            <person name="Zhang X."/>
            <person name="Ramsay L.D."/>
            <person name="Iwata A."/>
            <person name="Wang Y."/>
            <person name="Nelson W."/>
            <person name="Farmer A.D."/>
            <person name="Gaur P.M."/>
            <person name="Soderlund C."/>
            <person name="Penmetsa R.V."/>
            <person name="Xu C."/>
            <person name="Bharti A.K."/>
            <person name="He W."/>
            <person name="Winter P."/>
            <person name="Zhao S."/>
            <person name="Hane J.K."/>
            <person name="Carrasquilla-Garcia N."/>
            <person name="Condie J.A."/>
            <person name="Upadhyaya H.D."/>
            <person name="Luo M.C."/>
            <person name="Thudi M."/>
            <person name="Gowda C.L."/>
            <person name="Singh N.P."/>
            <person name="Lichtenzveig J."/>
            <person name="Gali K.K."/>
            <person name="Rubio J."/>
            <person name="Nadarajan N."/>
            <person name="Dolezel J."/>
            <person name="Bansal K.C."/>
            <person name="Xu X."/>
            <person name="Edwards D."/>
            <person name="Zhang G."/>
            <person name="Kahl G."/>
            <person name="Gil J."/>
            <person name="Singh K.B."/>
            <person name="Datta S.K."/>
            <person name="Jackson S.A."/>
            <person name="Wang J."/>
            <person name="Cook D.R."/>
        </authorList>
    </citation>
    <scope>NUCLEOTIDE SEQUENCE [LARGE SCALE GENOMIC DNA]</scope>
    <source>
        <strain evidence="2">cv. CDC Frontier</strain>
    </source>
</reference>
<proteinExistence type="predicted"/>
<dbReference type="AlphaFoldDB" id="A0A1S3DY51"/>
<dbReference type="RefSeq" id="XP_012568128.1">
    <property type="nucleotide sequence ID" value="XM_012712674.1"/>
</dbReference>
<evidence type="ECO:0000313" key="3">
    <source>
        <dbReference type="RefSeq" id="XP_012568128.1"/>
    </source>
</evidence>
<protein>
    <submittedName>
        <fullName evidence="3">Uncharacterized protein LOC105851557</fullName>
    </submittedName>
</protein>
<name>A0A1S3DY51_CICAR</name>
<gene>
    <name evidence="3" type="primary">LOC105851557</name>
</gene>
<organism evidence="2 3">
    <name type="scientific">Cicer arietinum</name>
    <name type="common">Chickpea</name>
    <name type="synonym">Garbanzo</name>
    <dbReference type="NCBI Taxonomy" id="3827"/>
    <lineage>
        <taxon>Eukaryota</taxon>
        <taxon>Viridiplantae</taxon>
        <taxon>Streptophyta</taxon>
        <taxon>Embryophyta</taxon>
        <taxon>Tracheophyta</taxon>
        <taxon>Spermatophyta</taxon>
        <taxon>Magnoliopsida</taxon>
        <taxon>eudicotyledons</taxon>
        <taxon>Gunneridae</taxon>
        <taxon>Pentapetalae</taxon>
        <taxon>rosids</taxon>
        <taxon>fabids</taxon>
        <taxon>Fabales</taxon>
        <taxon>Fabaceae</taxon>
        <taxon>Papilionoideae</taxon>
        <taxon>50 kb inversion clade</taxon>
        <taxon>NPAAA clade</taxon>
        <taxon>Hologalegina</taxon>
        <taxon>IRL clade</taxon>
        <taxon>Cicereae</taxon>
        <taxon>Cicer</taxon>
    </lineage>
</organism>
<accession>A0A1S3DY51</accession>
<dbReference type="Pfam" id="PF25597">
    <property type="entry name" value="SH3_retrovirus"/>
    <property type="match status" value="1"/>
</dbReference>
<reference evidence="3" key="2">
    <citation type="submission" date="2025-08" db="UniProtKB">
        <authorList>
            <consortium name="RefSeq"/>
        </authorList>
    </citation>
    <scope>IDENTIFICATION</scope>
    <source>
        <tissue evidence="3">Etiolated seedlings</tissue>
    </source>
</reference>
<evidence type="ECO:0000259" key="1">
    <source>
        <dbReference type="Pfam" id="PF25597"/>
    </source>
</evidence>
<sequence>MDEMGAKVLVFDNYLSLAKWFSNIIVLHGMKTKTRISDVNVPFCSVTKKGKLAPRAKKWYFVGYPSGVKGYRIWCPENSKCIISKDVKFYELELYKPVNNAANKGSHQIEDERIDLEVEKDEENRRTFLEQQQIQQDRTERFDLEVEKIADKRRMFLTSAIEKVKDQQKSRTFLTSEHQQAQ</sequence>
<dbReference type="InterPro" id="IPR057670">
    <property type="entry name" value="SH3_retrovirus"/>
</dbReference>